<evidence type="ECO:0000256" key="5">
    <source>
        <dbReference type="ARBA" id="ARBA00022741"/>
    </source>
</evidence>
<dbReference type="GO" id="GO:0016020">
    <property type="term" value="C:membrane"/>
    <property type="evidence" value="ECO:0007669"/>
    <property type="project" value="InterPro"/>
</dbReference>
<dbReference type="STRING" id="1178516.AWR27_15985"/>
<evidence type="ECO:0000256" key="9">
    <source>
        <dbReference type="SAM" id="Phobius"/>
    </source>
</evidence>
<dbReference type="AlphaFoldDB" id="A0A1P9WZB8"/>
<dbReference type="PANTHER" id="PTHR24421:SF10">
    <property type="entry name" value="NITRATE_NITRITE SENSOR PROTEIN NARQ"/>
    <property type="match status" value="1"/>
</dbReference>
<name>A0A1P9WZB8_9BACT</name>
<keyword evidence="4" id="KW-0808">Transferase</keyword>
<keyword evidence="5" id="KW-0547">Nucleotide-binding</keyword>
<dbReference type="SMART" id="SM00387">
    <property type="entry name" value="HATPase_c"/>
    <property type="match status" value="1"/>
</dbReference>
<keyword evidence="12" id="KW-1185">Reference proteome</keyword>
<gene>
    <name evidence="11" type="ORF">AWR27_15985</name>
</gene>
<dbReference type="PANTHER" id="PTHR24421">
    <property type="entry name" value="NITRATE/NITRITE SENSOR PROTEIN NARX-RELATED"/>
    <property type="match status" value="1"/>
</dbReference>
<dbReference type="Proteomes" id="UP000187941">
    <property type="component" value="Chromosome"/>
</dbReference>
<keyword evidence="7" id="KW-0067">ATP-binding</keyword>
<evidence type="ECO:0000313" key="12">
    <source>
        <dbReference type="Proteomes" id="UP000187941"/>
    </source>
</evidence>
<dbReference type="Gene3D" id="3.30.565.10">
    <property type="entry name" value="Histidine kinase-like ATPase, C-terminal domain"/>
    <property type="match status" value="1"/>
</dbReference>
<dbReference type="EC" id="2.7.13.3" evidence="2"/>
<dbReference type="EMBL" id="CP014263">
    <property type="protein sequence ID" value="AQG80694.1"/>
    <property type="molecule type" value="Genomic_DNA"/>
</dbReference>
<proteinExistence type="predicted"/>
<reference evidence="11 12" key="1">
    <citation type="submission" date="2016-01" db="EMBL/GenBank/DDBJ databases">
        <authorList>
            <person name="Oliw E.H."/>
        </authorList>
    </citation>
    <scope>NUCLEOTIDE SEQUENCE [LARGE SCALE GENOMIC DNA]</scope>
    <source>
        <strain evidence="11 12">DY10</strain>
    </source>
</reference>
<evidence type="ECO:0000259" key="10">
    <source>
        <dbReference type="PROSITE" id="PS50109"/>
    </source>
</evidence>
<keyword evidence="9" id="KW-0472">Membrane</keyword>
<dbReference type="OrthoDB" id="9760839at2"/>
<accession>A0A1P9WZB8</accession>
<dbReference type="InterPro" id="IPR005467">
    <property type="entry name" value="His_kinase_dom"/>
</dbReference>
<evidence type="ECO:0000256" key="8">
    <source>
        <dbReference type="ARBA" id="ARBA00023012"/>
    </source>
</evidence>
<keyword evidence="8" id="KW-0902">Two-component regulatory system</keyword>
<comment type="catalytic activity">
    <reaction evidence="1">
        <text>ATP + protein L-histidine = ADP + protein N-phospho-L-histidine.</text>
        <dbReference type="EC" id="2.7.13.3"/>
    </reaction>
</comment>
<keyword evidence="9" id="KW-0812">Transmembrane</keyword>
<dbReference type="InterPro" id="IPR050482">
    <property type="entry name" value="Sensor_HK_TwoCompSys"/>
</dbReference>
<dbReference type="InterPro" id="IPR003594">
    <property type="entry name" value="HATPase_dom"/>
</dbReference>
<evidence type="ECO:0000256" key="3">
    <source>
        <dbReference type="ARBA" id="ARBA00022553"/>
    </source>
</evidence>
<evidence type="ECO:0000313" key="11">
    <source>
        <dbReference type="EMBL" id="AQG80694.1"/>
    </source>
</evidence>
<evidence type="ECO:0000256" key="1">
    <source>
        <dbReference type="ARBA" id="ARBA00000085"/>
    </source>
</evidence>
<dbReference type="InterPro" id="IPR011712">
    <property type="entry name" value="Sig_transdc_His_kin_sub3_dim/P"/>
</dbReference>
<dbReference type="Gene3D" id="1.20.5.1930">
    <property type="match status" value="1"/>
</dbReference>
<evidence type="ECO:0000256" key="2">
    <source>
        <dbReference type="ARBA" id="ARBA00012438"/>
    </source>
</evidence>
<dbReference type="InterPro" id="IPR036890">
    <property type="entry name" value="HATPase_C_sf"/>
</dbReference>
<feature type="domain" description="Histidine kinase" evidence="10">
    <location>
        <begin position="69"/>
        <end position="267"/>
    </location>
</feature>
<keyword evidence="9" id="KW-1133">Transmembrane helix</keyword>
<dbReference type="GO" id="GO:0005524">
    <property type="term" value="F:ATP binding"/>
    <property type="evidence" value="ECO:0007669"/>
    <property type="project" value="UniProtKB-KW"/>
</dbReference>
<protein>
    <recommendedName>
        <fullName evidence="2">histidine kinase</fullName>
        <ecNumber evidence="2">2.7.13.3</ecNumber>
    </recommendedName>
</protein>
<dbReference type="GO" id="GO:0046983">
    <property type="term" value="F:protein dimerization activity"/>
    <property type="evidence" value="ECO:0007669"/>
    <property type="project" value="InterPro"/>
</dbReference>
<sequence length="269" mass="30245">MTDTNNYDIVLVVTGTVVVLLMALFSVSFIFYYHRRQRESTREKQAMQADFERELLQTQLETQNHTLLQVAEELHDNVGQLLTVAVMRLNQLEDEVEGETAQQSVQQTREVIDTIIADVRSLAKTLDHNTVRRFGFLPSLTLELERIQRVGRVQTQLQTTGEPFSLGEQAETVLLRIAQESLNNAMKHAHASMLIVLVDYQPDSFTLTVSDNGDGFRVDEVNARLIDRAGSGLSNLQRRAKLLHGACAIESRPDAGTRVCVTLPRNSVN</sequence>
<dbReference type="SUPFAM" id="SSF55874">
    <property type="entry name" value="ATPase domain of HSP90 chaperone/DNA topoisomerase II/histidine kinase"/>
    <property type="match status" value="1"/>
</dbReference>
<evidence type="ECO:0000256" key="6">
    <source>
        <dbReference type="ARBA" id="ARBA00022777"/>
    </source>
</evidence>
<organism evidence="11 12">
    <name type="scientific">Spirosoma montaniterrae</name>
    <dbReference type="NCBI Taxonomy" id="1178516"/>
    <lineage>
        <taxon>Bacteria</taxon>
        <taxon>Pseudomonadati</taxon>
        <taxon>Bacteroidota</taxon>
        <taxon>Cytophagia</taxon>
        <taxon>Cytophagales</taxon>
        <taxon>Cytophagaceae</taxon>
        <taxon>Spirosoma</taxon>
    </lineage>
</organism>
<dbReference type="PROSITE" id="PS50109">
    <property type="entry name" value="HIS_KIN"/>
    <property type="match status" value="1"/>
</dbReference>
<feature type="transmembrane region" description="Helical" evidence="9">
    <location>
        <begin position="12"/>
        <end position="33"/>
    </location>
</feature>
<dbReference type="CDD" id="cd16917">
    <property type="entry name" value="HATPase_UhpB-NarQ-NarX-like"/>
    <property type="match status" value="1"/>
</dbReference>
<keyword evidence="6 11" id="KW-0418">Kinase</keyword>
<dbReference type="GO" id="GO:0000155">
    <property type="term" value="F:phosphorelay sensor kinase activity"/>
    <property type="evidence" value="ECO:0007669"/>
    <property type="project" value="InterPro"/>
</dbReference>
<dbReference type="KEGG" id="smon:AWR27_15985"/>
<evidence type="ECO:0000256" key="4">
    <source>
        <dbReference type="ARBA" id="ARBA00022679"/>
    </source>
</evidence>
<evidence type="ECO:0000256" key="7">
    <source>
        <dbReference type="ARBA" id="ARBA00022840"/>
    </source>
</evidence>
<keyword evidence="3" id="KW-0597">Phosphoprotein</keyword>
<dbReference type="Pfam" id="PF07730">
    <property type="entry name" value="HisKA_3"/>
    <property type="match status" value="1"/>
</dbReference>
<dbReference type="Pfam" id="PF02518">
    <property type="entry name" value="HATPase_c"/>
    <property type="match status" value="1"/>
</dbReference>